<keyword evidence="2" id="KW-1185">Reference proteome</keyword>
<protein>
    <submittedName>
        <fullName evidence="1">Uncharacterized protein</fullName>
    </submittedName>
</protein>
<proteinExistence type="predicted"/>
<evidence type="ECO:0000313" key="2">
    <source>
        <dbReference type="Proteomes" id="UP001501326"/>
    </source>
</evidence>
<evidence type="ECO:0000313" key="1">
    <source>
        <dbReference type="EMBL" id="GAA2735235.1"/>
    </source>
</evidence>
<organism evidence="1 2">
    <name type="scientific">Pedococcus aerophilus</name>
    <dbReference type="NCBI Taxonomy" id="436356"/>
    <lineage>
        <taxon>Bacteria</taxon>
        <taxon>Bacillati</taxon>
        <taxon>Actinomycetota</taxon>
        <taxon>Actinomycetes</taxon>
        <taxon>Micrococcales</taxon>
        <taxon>Intrasporangiaceae</taxon>
        <taxon>Pedococcus</taxon>
    </lineage>
</organism>
<accession>A0ABP6H2S2</accession>
<reference evidence="2" key="1">
    <citation type="journal article" date="2019" name="Int. J. Syst. Evol. Microbiol.">
        <title>The Global Catalogue of Microorganisms (GCM) 10K type strain sequencing project: providing services to taxonomists for standard genome sequencing and annotation.</title>
        <authorList>
            <consortium name="The Broad Institute Genomics Platform"/>
            <consortium name="The Broad Institute Genome Sequencing Center for Infectious Disease"/>
            <person name="Wu L."/>
            <person name="Ma J."/>
        </authorList>
    </citation>
    <scope>NUCLEOTIDE SEQUENCE [LARGE SCALE GENOMIC DNA]</scope>
    <source>
        <strain evidence="2">JCM 16378</strain>
    </source>
</reference>
<gene>
    <name evidence="1" type="ORF">GCM10009867_17080</name>
</gene>
<sequence length="282" mass="28706">MSVMTELRPRGAGAGARGRSGGRAVFAREAHMLAPLAEAAAALCSGLSGDPQVFFEVPLAAGVPDMVVVTFDAAVMEARQVAGLGPVTDVSAVRTLVGLGAGATGVDDLAVAAGLSAGHLRRTVLPSLSDAGWVERVGGKDVVLLHPVRPVVSWAVAVEAKRSAWAQAVSQAHRMLPAADRVFVALDAARAGRAVGNAKHLASLGVGLATVEAEPAFGACQVAVVSSPMAGRPGLPRGHRAPKLAAKVLLGERVWELELAGRRHGPTQLVFGRDLSTGAGQS</sequence>
<dbReference type="RefSeq" id="WP_344192134.1">
    <property type="nucleotide sequence ID" value="NZ_BAAARN010000001.1"/>
</dbReference>
<dbReference type="EMBL" id="BAAARN010000001">
    <property type="protein sequence ID" value="GAA2735235.1"/>
    <property type="molecule type" value="Genomic_DNA"/>
</dbReference>
<name>A0ABP6H2S2_9MICO</name>
<dbReference type="Proteomes" id="UP001501326">
    <property type="component" value="Unassembled WGS sequence"/>
</dbReference>
<comment type="caution">
    <text evidence="1">The sequence shown here is derived from an EMBL/GenBank/DDBJ whole genome shotgun (WGS) entry which is preliminary data.</text>
</comment>